<proteinExistence type="predicted"/>
<evidence type="ECO:0000313" key="1">
    <source>
        <dbReference type="EMBL" id="MRX06635.1"/>
    </source>
</evidence>
<gene>
    <name evidence="1" type="ORF">GJ697_02155</name>
</gene>
<name>A0A6L5QA97_9BURK</name>
<keyword evidence="2" id="KW-1185">Reference proteome</keyword>
<evidence type="ECO:0000313" key="2">
    <source>
        <dbReference type="Proteomes" id="UP000481037"/>
    </source>
</evidence>
<dbReference type="AlphaFoldDB" id="A0A6L5QA97"/>
<dbReference type="Proteomes" id="UP000481037">
    <property type="component" value="Unassembled WGS sequence"/>
</dbReference>
<accession>A0A6L5QA97</accession>
<reference evidence="1 2" key="1">
    <citation type="submission" date="2019-11" db="EMBL/GenBank/DDBJ databases">
        <title>Novel species isolated from a subtropical stream in China.</title>
        <authorList>
            <person name="Lu H."/>
        </authorList>
    </citation>
    <scope>NUCLEOTIDE SEQUENCE [LARGE SCALE GENOMIC DNA]</scope>
    <source>
        <strain evidence="1 2">FT25W</strain>
    </source>
</reference>
<dbReference type="InterPro" id="IPR011727">
    <property type="entry name" value="CHP02117"/>
</dbReference>
<dbReference type="EMBL" id="WKJM01000001">
    <property type="protein sequence ID" value="MRX06635.1"/>
    <property type="molecule type" value="Genomic_DNA"/>
</dbReference>
<dbReference type="PROSITE" id="PS51257">
    <property type="entry name" value="PROKAR_LIPOPROTEIN"/>
    <property type="match status" value="1"/>
</dbReference>
<dbReference type="Pfam" id="PF09601">
    <property type="entry name" value="DUF2459"/>
    <property type="match status" value="1"/>
</dbReference>
<organism evidence="1 2">
    <name type="scientific">Duganella alba</name>
    <dbReference type="NCBI Taxonomy" id="2666081"/>
    <lineage>
        <taxon>Bacteria</taxon>
        <taxon>Pseudomonadati</taxon>
        <taxon>Pseudomonadota</taxon>
        <taxon>Betaproteobacteria</taxon>
        <taxon>Burkholderiales</taxon>
        <taxon>Oxalobacteraceae</taxon>
        <taxon>Telluria group</taxon>
        <taxon>Duganella</taxon>
    </lineage>
</organism>
<protein>
    <submittedName>
        <fullName evidence="1">DUF2459 domain-containing protein</fullName>
    </submittedName>
</protein>
<dbReference type="RefSeq" id="WP_154366893.1">
    <property type="nucleotide sequence ID" value="NZ_WKJM01000001.1"/>
</dbReference>
<comment type="caution">
    <text evidence="1">The sequence shown here is derived from an EMBL/GenBank/DDBJ whole genome shotgun (WGS) entry which is preliminary data.</text>
</comment>
<sequence length="228" mass="24712">MKSVVQQLVILASFVWLAGCAGVPSRADLPAEPAPYTLHLVRYGWHTALLFDGPSVLARSSKLGADFHDHKYLLVGWGDGEYFVAEHPPWSKAVKALVASDYPAMQVGGRETNPPLGVEARDSIPLAITERGYQQLVAYIDRSIAAGPDGKPIYLGKQADNPDRFYQATGSYSLFSNCNSWLAGALKAAEMPISGFNLTASSVFDQAVRISELQKEHAASPRPRPQAD</sequence>